<feature type="domain" description="EAL" evidence="10">
    <location>
        <begin position="254"/>
        <end position="501"/>
    </location>
</feature>
<dbReference type="InterPro" id="IPR050706">
    <property type="entry name" value="Cyclic-di-GMP_PDE-like"/>
</dbReference>
<dbReference type="GO" id="GO:0005886">
    <property type="term" value="C:plasma membrane"/>
    <property type="evidence" value="ECO:0007669"/>
    <property type="project" value="UniProtKB-SubCell"/>
</dbReference>
<keyword evidence="4" id="KW-0973">c-di-GMP</keyword>
<dbReference type="InterPro" id="IPR024744">
    <property type="entry name" value="CSS-motif_dom"/>
</dbReference>
<keyword evidence="8" id="KW-0472">Membrane</keyword>
<dbReference type="AlphaFoldDB" id="A0A161Q616"/>
<dbReference type="OrthoDB" id="7251575at2"/>
<comment type="subcellular location">
    <subcellularLocation>
        <location evidence="1">Cell membrane</location>
        <topology evidence="1">Multi-pass membrane protein</topology>
    </subcellularLocation>
</comment>
<dbReference type="InterPro" id="IPR001633">
    <property type="entry name" value="EAL_dom"/>
</dbReference>
<organism evidence="11 12">
    <name type="scientific">Tistrella mobilis</name>
    <dbReference type="NCBI Taxonomy" id="171437"/>
    <lineage>
        <taxon>Bacteria</taxon>
        <taxon>Pseudomonadati</taxon>
        <taxon>Pseudomonadota</taxon>
        <taxon>Alphaproteobacteria</taxon>
        <taxon>Geminicoccales</taxon>
        <taxon>Geminicoccaceae</taxon>
        <taxon>Tistrella</taxon>
    </lineage>
</organism>
<evidence type="ECO:0000256" key="9">
    <source>
        <dbReference type="ARBA" id="ARBA00034290"/>
    </source>
</evidence>
<proteinExistence type="predicted"/>
<evidence type="ECO:0000256" key="4">
    <source>
        <dbReference type="ARBA" id="ARBA00022636"/>
    </source>
</evidence>
<name>A0A161Q616_9PROT</name>
<evidence type="ECO:0000256" key="8">
    <source>
        <dbReference type="ARBA" id="ARBA00023136"/>
    </source>
</evidence>
<comment type="caution">
    <text evidence="11">The sequence shown here is derived from an EMBL/GenBank/DDBJ whole genome shotgun (WGS) entry which is preliminary data.</text>
</comment>
<accession>A0A161Q616</accession>
<dbReference type="InterPro" id="IPR035919">
    <property type="entry name" value="EAL_sf"/>
</dbReference>
<comment type="catalytic activity">
    <reaction evidence="9">
        <text>3',3'-c-di-GMP + H2O = 5'-phosphoguanylyl(3'-&gt;5')guanosine + H(+)</text>
        <dbReference type="Rhea" id="RHEA:24902"/>
        <dbReference type="ChEBI" id="CHEBI:15377"/>
        <dbReference type="ChEBI" id="CHEBI:15378"/>
        <dbReference type="ChEBI" id="CHEBI:58754"/>
        <dbReference type="ChEBI" id="CHEBI:58805"/>
        <dbReference type="EC" id="3.1.4.52"/>
    </reaction>
</comment>
<dbReference type="Pfam" id="PF00563">
    <property type="entry name" value="EAL"/>
    <property type="match status" value="1"/>
</dbReference>
<dbReference type="PROSITE" id="PS50883">
    <property type="entry name" value="EAL"/>
    <property type="match status" value="1"/>
</dbReference>
<dbReference type="EMBL" id="LPZR01000081">
    <property type="protein sequence ID" value="KYO54720.1"/>
    <property type="molecule type" value="Genomic_DNA"/>
</dbReference>
<dbReference type="Pfam" id="PF12792">
    <property type="entry name" value="CSS-motif"/>
    <property type="match status" value="1"/>
</dbReference>
<dbReference type="GeneID" id="97241448"/>
<evidence type="ECO:0000256" key="5">
    <source>
        <dbReference type="ARBA" id="ARBA00022692"/>
    </source>
</evidence>
<evidence type="ECO:0000256" key="1">
    <source>
        <dbReference type="ARBA" id="ARBA00004651"/>
    </source>
</evidence>
<dbReference type="PANTHER" id="PTHR33121:SF79">
    <property type="entry name" value="CYCLIC DI-GMP PHOSPHODIESTERASE PDED-RELATED"/>
    <property type="match status" value="1"/>
</dbReference>
<dbReference type="PANTHER" id="PTHR33121">
    <property type="entry name" value="CYCLIC DI-GMP PHOSPHODIESTERASE PDEF"/>
    <property type="match status" value="1"/>
</dbReference>
<evidence type="ECO:0000256" key="2">
    <source>
        <dbReference type="ARBA" id="ARBA00012282"/>
    </source>
</evidence>
<evidence type="ECO:0000259" key="10">
    <source>
        <dbReference type="PROSITE" id="PS50883"/>
    </source>
</evidence>
<protein>
    <recommendedName>
        <fullName evidence="2">cyclic-guanylate-specific phosphodiesterase</fullName>
        <ecNumber evidence="2">3.1.4.52</ecNumber>
    </recommendedName>
</protein>
<dbReference type="EC" id="3.1.4.52" evidence="2"/>
<dbReference type="CDD" id="cd01948">
    <property type="entry name" value="EAL"/>
    <property type="match status" value="1"/>
</dbReference>
<evidence type="ECO:0000256" key="6">
    <source>
        <dbReference type="ARBA" id="ARBA00022801"/>
    </source>
</evidence>
<keyword evidence="6" id="KW-0378">Hydrolase</keyword>
<gene>
    <name evidence="11" type="ORF">AUP44_24790</name>
</gene>
<keyword evidence="5" id="KW-0812">Transmembrane</keyword>
<dbReference type="Proteomes" id="UP000075787">
    <property type="component" value="Unassembled WGS sequence"/>
</dbReference>
<dbReference type="SUPFAM" id="SSF141868">
    <property type="entry name" value="EAL domain-like"/>
    <property type="match status" value="1"/>
</dbReference>
<sequence>MPLLFAAALAGAALALAGGEFVARRMSDATLETHLTEMVARSDEIADEAARMLVAANTDMAAACSELDLALLRERIFVSRFIRDVGRLDGDRILCTAAWGQLDLPTPLDPPDYEAPSGARVWTASRNPAARRITTDMVSLGRTIVFISDAAYDFMRDEGRLVFSYARSTGRVFRTGDGTPTRSLNVRPTAGGVLLEGRIYPAACSRRFDICIAIASGDRGMLGQPMPVVAGVGLLGALAGAASALAMTQWRRPGGSIEQDLRRALAAGRLRLVYQPVVRVRDGGVVGAEGLIRWDRPDGGEIPPDVFVPVAERTGLSGELARYVLIRALDEMAPHLTGPGDFRLALNVTTMDLLDPDIFDLLETETRRLGIAPERIALEITERSTAEYQQLAPAAARYRHRGYRIHIDDFGTGYSSLAHLGELPVDAIKIDRLFTRAIGTGAISASIVPQIFALAGLLGAEVIVEGIETEAQACHLAVEHPDALGQGWFFGRPVPARDFIA</sequence>
<dbReference type="Gene3D" id="3.20.20.450">
    <property type="entry name" value="EAL domain"/>
    <property type="match status" value="1"/>
</dbReference>
<keyword evidence="7" id="KW-1133">Transmembrane helix</keyword>
<keyword evidence="3" id="KW-1003">Cell membrane</keyword>
<evidence type="ECO:0000313" key="11">
    <source>
        <dbReference type="EMBL" id="KYO54720.1"/>
    </source>
</evidence>
<evidence type="ECO:0000256" key="7">
    <source>
        <dbReference type="ARBA" id="ARBA00022989"/>
    </source>
</evidence>
<dbReference type="SMART" id="SM00052">
    <property type="entry name" value="EAL"/>
    <property type="match status" value="1"/>
</dbReference>
<reference evidence="11 12" key="1">
    <citation type="submission" date="2015-12" db="EMBL/GenBank/DDBJ databases">
        <title>Genome sequence of Tistrella mobilis MCCC 1A02139.</title>
        <authorList>
            <person name="Lu L."/>
            <person name="Lai Q."/>
            <person name="Shao Z."/>
            <person name="Qian P."/>
        </authorList>
    </citation>
    <scope>NUCLEOTIDE SEQUENCE [LARGE SCALE GENOMIC DNA]</scope>
    <source>
        <strain evidence="11 12">MCCC 1A02139</strain>
    </source>
</reference>
<dbReference type="GO" id="GO:0071111">
    <property type="term" value="F:cyclic-guanylate-specific phosphodiesterase activity"/>
    <property type="evidence" value="ECO:0007669"/>
    <property type="project" value="UniProtKB-EC"/>
</dbReference>
<evidence type="ECO:0000313" key="12">
    <source>
        <dbReference type="Proteomes" id="UP000075787"/>
    </source>
</evidence>
<evidence type="ECO:0000256" key="3">
    <source>
        <dbReference type="ARBA" id="ARBA00022475"/>
    </source>
</evidence>
<dbReference type="RefSeq" id="WP_062762843.1">
    <property type="nucleotide sequence ID" value="NZ_CP121045.1"/>
</dbReference>